<organism evidence="14 15">
    <name type="scientific">Jiella sonneratiae</name>
    <dbReference type="NCBI Taxonomy" id="2816856"/>
    <lineage>
        <taxon>Bacteria</taxon>
        <taxon>Pseudomonadati</taxon>
        <taxon>Pseudomonadota</taxon>
        <taxon>Alphaproteobacteria</taxon>
        <taxon>Hyphomicrobiales</taxon>
        <taxon>Aurantimonadaceae</taxon>
        <taxon>Jiella</taxon>
    </lineage>
</organism>
<feature type="coiled-coil region" evidence="9">
    <location>
        <begin position="379"/>
        <end position="406"/>
    </location>
</feature>
<keyword evidence="5 11" id="KW-1133">Transmembrane helix</keyword>
<evidence type="ECO:0000259" key="13">
    <source>
        <dbReference type="PROSITE" id="PS50885"/>
    </source>
</evidence>
<dbReference type="Pfam" id="PF00672">
    <property type="entry name" value="HAMP"/>
    <property type="match status" value="1"/>
</dbReference>
<evidence type="ECO:0000256" key="10">
    <source>
        <dbReference type="SAM" id="MobiDB-lite"/>
    </source>
</evidence>
<keyword evidence="2" id="KW-1003">Cell membrane</keyword>
<keyword evidence="3" id="KW-0145">Chemotaxis</keyword>
<dbReference type="PROSITE" id="PS50111">
    <property type="entry name" value="CHEMOTAXIS_TRANSDUC_2"/>
    <property type="match status" value="1"/>
</dbReference>
<evidence type="ECO:0000313" key="14">
    <source>
        <dbReference type="EMBL" id="MBO0902823.1"/>
    </source>
</evidence>
<keyword evidence="6 11" id="KW-0472">Membrane</keyword>
<accession>A0ABS3IZI1</accession>
<dbReference type="InterPro" id="IPR003660">
    <property type="entry name" value="HAMP_dom"/>
</dbReference>
<dbReference type="SUPFAM" id="SSF103190">
    <property type="entry name" value="Sensory domain-like"/>
    <property type="match status" value="1"/>
</dbReference>
<reference evidence="14 15" key="1">
    <citation type="submission" date="2021-03" db="EMBL/GenBank/DDBJ databases">
        <title>Whole genome sequence of Jiella sp. MQZ13P-4.</title>
        <authorList>
            <person name="Tuo L."/>
        </authorList>
    </citation>
    <scope>NUCLEOTIDE SEQUENCE [LARGE SCALE GENOMIC DNA]</scope>
    <source>
        <strain evidence="14 15">MQZ13P-4</strain>
    </source>
</reference>
<dbReference type="EMBL" id="JAFMPY010000004">
    <property type="protein sequence ID" value="MBO0902823.1"/>
    <property type="molecule type" value="Genomic_DNA"/>
</dbReference>
<dbReference type="PROSITE" id="PS50885">
    <property type="entry name" value="HAMP"/>
    <property type="match status" value="2"/>
</dbReference>
<evidence type="ECO:0000256" key="4">
    <source>
        <dbReference type="ARBA" id="ARBA00022692"/>
    </source>
</evidence>
<keyword evidence="8" id="KW-0807">Transducer</keyword>
<dbReference type="InterPro" id="IPR033463">
    <property type="entry name" value="sCache_3"/>
</dbReference>
<feature type="domain" description="HAMP" evidence="13">
    <location>
        <begin position="316"/>
        <end position="362"/>
    </location>
</feature>
<dbReference type="Pfam" id="PF00015">
    <property type="entry name" value="MCPsignal"/>
    <property type="match status" value="1"/>
</dbReference>
<evidence type="ECO:0000259" key="12">
    <source>
        <dbReference type="PROSITE" id="PS50111"/>
    </source>
</evidence>
<dbReference type="InterPro" id="IPR051310">
    <property type="entry name" value="MCP_chemotaxis"/>
</dbReference>
<feature type="domain" description="Methyl-accepting transducer" evidence="12">
    <location>
        <begin position="367"/>
        <end position="596"/>
    </location>
</feature>
<dbReference type="Gene3D" id="6.10.340.10">
    <property type="match status" value="1"/>
</dbReference>
<dbReference type="SUPFAM" id="SSF58104">
    <property type="entry name" value="Methyl-accepting chemotaxis protein (MCP) signaling domain"/>
    <property type="match status" value="1"/>
</dbReference>
<evidence type="ECO:0000256" key="7">
    <source>
        <dbReference type="ARBA" id="ARBA00029447"/>
    </source>
</evidence>
<dbReference type="PANTHER" id="PTHR43531:SF11">
    <property type="entry name" value="METHYL-ACCEPTING CHEMOTAXIS PROTEIN 3"/>
    <property type="match status" value="1"/>
</dbReference>
<name>A0ABS3IZI1_9HYPH</name>
<feature type="compositionally biased region" description="Low complexity" evidence="10">
    <location>
        <begin position="616"/>
        <end position="646"/>
    </location>
</feature>
<dbReference type="Pfam" id="PF17202">
    <property type="entry name" value="sCache_3_3"/>
    <property type="match status" value="1"/>
</dbReference>
<dbReference type="Proteomes" id="UP000664288">
    <property type="component" value="Unassembled WGS sequence"/>
</dbReference>
<evidence type="ECO:0000256" key="5">
    <source>
        <dbReference type="ARBA" id="ARBA00022989"/>
    </source>
</evidence>
<dbReference type="CDD" id="cd06225">
    <property type="entry name" value="HAMP"/>
    <property type="match status" value="1"/>
</dbReference>
<evidence type="ECO:0000256" key="3">
    <source>
        <dbReference type="ARBA" id="ARBA00022500"/>
    </source>
</evidence>
<dbReference type="SMART" id="SM00283">
    <property type="entry name" value="MA"/>
    <property type="match status" value="1"/>
</dbReference>
<dbReference type="SMART" id="SM00304">
    <property type="entry name" value="HAMP"/>
    <property type="match status" value="1"/>
</dbReference>
<evidence type="ECO:0000256" key="9">
    <source>
        <dbReference type="SAM" id="Coils"/>
    </source>
</evidence>
<feature type="transmembrane region" description="Helical" evidence="11">
    <location>
        <begin position="205"/>
        <end position="226"/>
    </location>
</feature>
<gene>
    <name evidence="14" type="ORF">J1C47_04165</name>
</gene>
<evidence type="ECO:0000256" key="8">
    <source>
        <dbReference type="PROSITE-ProRule" id="PRU00284"/>
    </source>
</evidence>
<proteinExistence type="inferred from homology"/>
<evidence type="ECO:0000256" key="6">
    <source>
        <dbReference type="ARBA" id="ARBA00023136"/>
    </source>
</evidence>
<protein>
    <submittedName>
        <fullName evidence="14">Methyl-accepting chemotaxis protein</fullName>
    </submittedName>
</protein>
<comment type="subcellular location">
    <subcellularLocation>
        <location evidence="1">Cell membrane</location>
        <topology evidence="1">Multi-pass membrane protein</topology>
    </subcellularLocation>
</comment>
<dbReference type="PANTHER" id="PTHR43531">
    <property type="entry name" value="PROTEIN ICFG"/>
    <property type="match status" value="1"/>
</dbReference>
<keyword evidence="15" id="KW-1185">Reference proteome</keyword>
<dbReference type="SUPFAM" id="SSF158472">
    <property type="entry name" value="HAMP domain-like"/>
    <property type="match status" value="1"/>
</dbReference>
<keyword evidence="4 11" id="KW-0812">Transmembrane</keyword>
<evidence type="ECO:0000256" key="11">
    <source>
        <dbReference type="SAM" id="Phobius"/>
    </source>
</evidence>
<feature type="domain" description="HAMP" evidence="13">
    <location>
        <begin position="229"/>
        <end position="282"/>
    </location>
</feature>
<feature type="region of interest" description="Disordered" evidence="10">
    <location>
        <begin position="616"/>
        <end position="655"/>
    </location>
</feature>
<dbReference type="InterPro" id="IPR004089">
    <property type="entry name" value="MCPsignal_dom"/>
</dbReference>
<dbReference type="InterPro" id="IPR029151">
    <property type="entry name" value="Sensor-like_sf"/>
</dbReference>
<evidence type="ECO:0000256" key="1">
    <source>
        <dbReference type="ARBA" id="ARBA00004651"/>
    </source>
</evidence>
<comment type="similarity">
    <text evidence="7">Belongs to the methyl-accepting chemotaxis (MCP) protein family.</text>
</comment>
<evidence type="ECO:0000256" key="2">
    <source>
        <dbReference type="ARBA" id="ARBA00022475"/>
    </source>
</evidence>
<keyword evidence="9" id="KW-0175">Coiled coil</keyword>
<sequence>MHFRPGRPAAERVDPLFSVAGPTMFKSSLSAKVSAMVLGAIAIVAVALSAIALIEVSNDGIERANERQEANMRVAWDVIGRYGSWFKVDNGKLYAGFQPLNEFNTPVDRIKELVGGTATIFMGDTRVATNVQKPDGSRAIGTKLAPGPVYDAVIKDGKPYRGEADILGTPFFTAYDPIKGKDGQTIGILYVGVPKSEFLTSVSALQLRFSIIAVLVALVVGLLALVTSRRMFQPLQGLARTISDVAEGRVDGKVEGLGRRDEIGQMARSVEQLRHAVIEQQSLKQEAIDAAAQKEIERRRQDEMGEEYVRAHHFFMSEVETGFGRLAGGDLTVRLDKPFSSDYEGVRKLFNESVTALEAAFGEVMKLIASNKTGISEMIVATNDIAQRTEQQAASLEETVAALGEVTGGVNRTADGASHARQTAETAREKARKGGEIVAQAVTAMSQIEASSQQINQIIGVIDEIAFQTNLLALNAGVEAARAGEAGKGFAVVAQEVRALAQRSAEAAKEIKGLINASSEQVEKGVTLVTASGKSLEEIVAEFAAVSGIIAEIAKNASEQATSLKEVSTAADQMDKVTQQNAAMVEQATAACQTLGGDTDRLAEIVAGFKTRAGAEAARGAPAARQRPVAQMRSAGGSAKAAPAAANDEEVWDEF</sequence>
<evidence type="ECO:0000313" key="15">
    <source>
        <dbReference type="Proteomes" id="UP000664288"/>
    </source>
</evidence>
<comment type="caution">
    <text evidence="14">The sequence shown here is derived from an EMBL/GenBank/DDBJ whole genome shotgun (WGS) entry which is preliminary data.</text>
</comment>
<dbReference type="CDD" id="cd11386">
    <property type="entry name" value="MCP_signal"/>
    <property type="match status" value="1"/>
</dbReference>
<feature type="transmembrane region" description="Helical" evidence="11">
    <location>
        <begin position="33"/>
        <end position="54"/>
    </location>
</feature>
<dbReference type="Gene3D" id="1.10.287.950">
    <property type="entry name" value="Methyl-accepting chemotaxis protein"/>
    <property type="match status" value="1"/>
</dbReference>